<proteinExistence type="predicted"/>
<keyword evidence="4" id="KW-1185">Reference proteome</keyword>
<dbReference type="KEGG" id="dalk:DSCA_18340"/>
<organism evidence="3 4">
    <name type="scientific">Desulfosarcina alkanivorans</name>
    <dbReference type="NCBI Taxonomy" id="571177"/>
    <lineage>
        <taxon>Bacteria</taxon>
        <taxon>Pseudomonadati</taxon>
        <taxon>Thermodesulfobacteriota</taxon>
        <taxon>Desulfobacteria</taxon>
        <taxon>Desulfobacterales</taxon>
        <taxon>Desulfosarcinaceae</taxon>
        <taxon>Desulfosarcina</taxon>
    </lineage>
</organism>
<evidence type="ECO:0000313" key="4">
    <source>
        <dbReference type="Proteomes" id="UP000427906"/>
    </source>
</evidence>
<evidence type="ECO:0000256" key="1">
    <source>
        <dbReference type="SAM" id="MobiDB-lite"/>
    </source>
</evidence>
<feature type="chain" id="PRO_5024389669" evidence="2">
    <location>
        <begin position="25"/>
        <end position="96"/>
    </location>
</feature>
<feature type="signal peptide" evidence="2">
    <location>
        <begin position="1"/>
        <end position="24"/>
    </location>
</feature>
<sequence length="96" mass="10207">MKVIKQSSIAVALLGVLIAFGAFGHDAAAQERRGHHGPPPEAYTACEDKSEGDAAEFVSPRGDTVTGTCEWEGDRLVLRPDNPPPGGHRGRNDNDD</sequence>
<evidence type="ECO:0000256" key="2">
    <source>
        <dbReference type="SAM" id="SignalP"/>
    </source>
</evidence>
<gene>
    <name evidence="3" type="ORF">DSCA_18340</name>
</gene>
<feature type="region of interest" description="Disordered" evidence="1">
    <location>
        <begin position="28"/>
        <end position="96"/>
    </location>
</feature>
<name>A0A5K7YNJ0_9BACT</name>
<dbReference type="RefSeq" id="WP_197904767.1">
    <property type="nucleotide sequence ID" value="NZ_AP021874.1"/>
</dbReference>
<dbReference type="Proteomes" id="UP000427906">
    <property type="component" value="Chromosome"/>
</dbReference>
<dbReference type="EMBL" id="AP021874">
    <property type="protein sequence ID" value="BBO67904.1"/>
    <property type="molecule type" value="Genomic_DNA"/>
</dbReference>
<keyword evidence="2" id="KW-0732">Signal</keyword>
<protein>
    <submittedName>
        <fullName evidence="3">Uncharacterized protein</fullName>
    </submittedName>
</protein>
<evidence type="ECO:0000313" key="3">
    <source>
        <dbReference type="EMBL" id="BBO67904.1"/>
    </source>
</evidence>
<dbReference type="AlphaFoldDB" id="A0A5K7YNJ0"/>
<accession>A0A5K7YNJ0</accession>
<reference evidence="3 4" key="1">
    <citation type="submission" date="2019-11" db="EMBL/GenBank/DDBJ databases">
        <title>Comparative genomics of hydrocarbon-degrading Desulfosarcina strains.</title>
        <authorList>
            <person name="Watanabe M."/>
            <person name="Kojima H."/>
            <person name="Fukui M."/>
        </authorList>
    </citation>
    <scope>NUCLEOTIDE SEQUENCE [LARGE SCALE GENOMIC DNA]</scope>
    <source>
        <strain evidence="3 4">PL12</strain>
    </source>
</reference>